<feature type="transmembrane region" description="Helical" evidence="8">
    <location>
        <begin position="177"/>
        <end position="197"/>
    </location>
</feature>
<reference evidence="9 10" key="1">
    <citation type="submission" date="2014-03" db="EMBL/GenBank/DDBJ databases">
        <title>Sequencing and Comparison of Genomes and Transcriptome Profiles of Human Ehrlichiosis Agents.</title>
        <authorList>
            <person name="Lin M."/>
            <person name="Daugherty S.C."/>
            <person name="Nagaraj S."/>
            <person name="Cheng Z."/>
            <person name="Xiong Q."/>
            <person name="Lin F.-Y."/>
            <person name="Sengamalay N."/>
            <person name="Ott S."/>
            <person name="Godinez A."/>
            <person name="Tallon L.J."/>
            <person name="Sadzewicz L."/>
            <person name="Fraser C.M."/>
            <person name="Dunning Hotopp J.C."/>
            <person name="Rikihisa Y."/>
        </authorList>
    </citation>
    <scope>NUCLEOTIDE SEQUENCE [LARGE SCALE GENOMIC DNA]</scope>
    <source>
        <strain evidence="9 10">Oregon</strain>
    </source>
</reference>
<dbReference type="GO" id="GO:0008360">
    <property type="term" value="P:regulation of cell shape"/>
    <property type="evidence" value="ECO:0007669"/>
    <property type="project" value="UniProtKB-KW"/>
</dbReference>
<comment type="subcellular location">
    <subcellularLocation>
        <location evidence="1">Membrane</location>
        <topology evidence="1">Multi-pass membrane protein</topology>
    </subcellularLocation>
</comment>
<feature type="transmembrane region" description="Helical" evidence="8">
    <location>
        <begin position="332"/>
        <end position="353"/>
    </location>
</feature>
<dbReference type="GO" id="GO:0051301">
    <property type="term" value="P:cell division"/>
    <property type="evidence" value="ECO:0007669"/>
    <property type="project" value="InterPro"/>
</dbReference>
<feature type="transmembrane region" description="Helical" evidence="8">
    <location>
        <begin position="37"/>
        <end position="60"/>
    </location>
</feature>
<proteinExistence type="predicted"/>
<keyword evidence="3" id="KW-0133">Cell shape</keyword>
<dbReference type="OrthoDB" id="9768187at2"/>
<feature type="transmembrane region" description="Helical" evidence="8">
    <location>
        <begin position="266"/>
        <end position="287"/>
    </location>
</feature>
<evidence type="ECO:0000256" key="8">
    <source>
        <dbReference type="SAM" id="Phobius"/>
    </source>
</evidence>
<evidence type="ECO:0000256" key="2">
    <source>
        <dbReference type="ARBA" id="ARBA00022692"/>
    </source>
</evidence>
<dbReference type="GO" id="GO:0015648">
    <property type="term" value="F:lipid-linked peptidoglycan transporter activity"/>
    <property type="evidence" value="ECO:0007669"/>
    <property type="project" value="TreeGrafter"/>
</dbReference>
<dbReference type="Pfam" id="PF01098">
    <property type="entry name" value="FTSW_RODA_SPOVE"/>
    <property type="match status" value="1"/>
</dbReference>
<gene>
    <name evidence="9" type="ORF">NHE_0539</name>
</gene>
<feature type="transmembrane region" description="Helical" evidence="8">
    <location>
        <begin position="299"/>
        <end position="326"/>
    </location>
</feature>
<dbReference type="PANTHER" id="PTHR30474:SF1">
    <property type="entry name" value="PEPTIDOGLYCAN GLYCOSYLTRANSFERASE MRDB"/>
    <property type="match status" value="1"/>
</dbReference>
<evidence type="ECO:0000313" key="9">
    <source>
        <dbReference type="EMBL" id="AHX11479.1"/>
    </source>
</evidence>
<dbReference type="KEGG" id="nhm:NHE_0539"/>
<dbReference type="InterPro" id="IPR001182">
    <property type="entry name" value="FtsW/RodA"/>
</dbReference>
<dbReference type="PANTHER" id="PTHR30474">
    <property type="entry name" value="CELL CYCLE PROTEIN"/>
    <property type="match status" value="1"/>
</dbReference>
<keyword evidence="10" id="KW-1185">Reference proteome</keyword>
<accession>X5HK98</accession>
<keyword evidence="4 8" id="KW-1133">Transmembrane helix</keyword>
<evidence type="ECO:0000256" key="4">
    <source>
        <dbReference type="ARBA" id="ARBA00022989"/>
    </source>
</evidence>
<feature type="transmembrane region" description="Helical" evidence="8">
    <location>
        <begin position="218"/>
        <end position="240"/>
    </location>
</feature>
<sequence>MILRFLDPRILLCFFLQIAAGLYVQYSASNGEIGPLFLHQLVVLIAVGLPFFLGALFLGTSFFYDKAFGIHILAISLLVLAATIGKTSMGATRWIQIMGVTFQPTELLKLSTVLMLSRYFSIARPSDLRRSTFLFLPFLHLMPVLYLIIRQPSLGTVIFLLILIFAIYYSAAVRYSFFLRLVLLGLLISPFLWKYGVKDYQKERIMTFFHPSKDRRSSGYNIFQSEIAIGSGGFCGLGIVSGPQTQLKFLPERHTDFVLSVIAEELGFFAILILTISYLVIFVKGLIIASRSEAVFTRLLSTGITTMIFLHFLINASMITGIIPVVGMPLPLISYGGSAALISMIALGVLLRIDVDQKILLQSRLKALSPQLNRLQS</sequence>
<evidence type="ECO:0000256" key="6">
    <source>
        <dbReference type="ARBA" id="ARBA00032370"/>
    </source>
</evidence>
<feature type="transmembrane region" description="Helical" evidence="8">
    <location>
        <begin position="67"/>
        <end position="85"/>
    </location>
</feature>
<keyword evidence="5 8" id="KW-0472">Membrane</keyword>
<dbReference type="Proteomes" id="UP000023755">
    <property type="component" value="Chromosome"/>
</dbReference>
<evidence type="ECO:0000256" key="3">
    <source>
        <dbReference type="ARBA" id="ARBA00022960"/>
    </source>
</evidence>
<dbReference type="GO" id="GO:0032153">
    <property type="term" value="C:cell division site"/>
    <property type="evidence" value="ECO:0007669"/>
    <property type="project" value="TreeGrafter"/>
</dbReference>
<name>X5HK98_9RICK</name>
<dbReference type="AlphaFoldDB" id="X5HK98"/>
<organism evidence="9 10">
    <name type="scientific">Neorickettsia helminthoeca str. Oregon</name>
    <dbReference type="NCBI Taxonomy" id="1286528"/>
    <lineage>
        <taxon>Bacteria</taxon>
        <taxon>Pseudomonadati</taxon>
        <taxon>Pseudomonadota</taxon>
        <taxon>Alphaproteobacteria</taxon>
        <taxon>Rickettsiales</taxon>
        <taxon>Anaplasmataceae</taxon>
        <taxon>Neorickettsia</taxon>
    </lineage>
</organism>
<evidence type="ECO:0000256" key="5">
    <source>
        <dbReference type="ARBA" id="ARBA00023136"/>
    </source>
</evidence>
<protein>
    <recommendedName>
        <fullName evidence="7">Cell wall polymerase</fullName>
    </recommendedName>
    <alternativeName>
        <fullName evidence="6">Peptidoglycan polymerase</fullName>
    </alternativeName>
</protein>
<dbReference type="InterPro" id="IPR018365">
    <property type="entry name" value="Cell_cycle_FtsW-rel_CS"/>
</dbReference>
<evidence type="ECO:0000313" key="10">
    <source>
        <dbReference type="Proteomes" id="UP000023755"/>
    </source>
</evidence>
<dbReference type="STRING" id="1286528.NHE_0539"/>
<dbReference type="HOGENOM" id="CLU_029243_2_2_5"/>
<feature type="transmembrane region" description="Helical" evidence="8">
    <location>
        <begin position="131"/>
        <end position="149"/>
    </location>
</feature>
<feature type="transmembrane region" description="Helical" evidence="8">
    <location>
        <begin position="154"/>
        <end position="171"/>
    </location>
</feature>
<dbReference type="EMBL" id="CP007481">
    <property type="protein sequence ID" value="AHX11479.1"/>
    <property type="molecule type" value="Genomic_DNA"/>
</dbReference>
<evidence type="ECO:0000256" key="1">
    <source>
        <dbReference type="ARBA" id="ARBA00004141"/>
    </source>
</evidence>
<evidence type="ECO:0000256" key="7">
    <source>
        <dbReference type="ARBA" id="ARBA00033270"/>
    </source>
</evidence>
<dbReference type="GO" id="GO:0005886">
    <property type="term" value="C:plasma membrane"/>
    <property type="evidence" value="ECO:0007669"/>
    <property type="project" value="TreeGrafter"/>
</dbReference>
<keyword evidence="2 8" id="KW-0812">Transmembrane</keyword>
<dbReference type="PROSITE" id="PS00428">
    <property type="entry name" value="FTSW_RODA_SPOVE"/>
    <property type="match status" value="1"/>
</dbReference>
<dbReference type="RefSeq" id="WP_051579591.1">
    <property type="nucleotide sequence ID" value="NZ_CP007481.1"/>
</dbReference>